<evidence type="ECO:0000256" key="2">
    <source>
        <dbReference type="ARBA" id="ARBA00012171"/>
    </source>
</evidence>
<dbReference type="Gene3D" id="3.75.10.10">
    <property type="entry name" value="L-arginine/glycine Amidinotransferase, Chain A"/>
    <property type="match status" value="1"/>
</dbReference>
<keyword evidence="5" id="KW-1185">Reference proteome</keyword>
<dbReference type="Proteomes" id="UP001596425">
    <property type="component" value="Unassembled WGS sequence"/>
</dbReference>
<name>A0ABW1YIL4_9GAMM</name>
<dbReference type="Pfam" id="PF19420">
    <property type="entry name" value="DDAH_eukar"/>
    <property type="match status" value="1"/>
</dbReference>
<gene>
    <name evidence="4" type="ORF">ACFQBM_04570</name>
</gene>
<dbReference type="RefSeq" id="WP_193194041.1">
    <property type="nucleotide sequence ID" value="NZ_JACZFR010000053.1"/>
</dbReference>
<comment type="caution">
    <text evidence="4">The sequence shown here is derived from an EMBL/GenBank/DDBJ whole genome shotgun (WGS) entry which is preliminary data.</text>
</comment>
<comment type="catalytic activity">
    <reaction evidence="3">
        <text>L-arginine + H2O = L-citrulline + NH4(+)</text>
        <dbReference type="Rhea" id="RHEA:19597"/>
        <dbReference type="ChEBI" id="CHEBI:15377"/>
        <dbReference type="ChEBI" id="CHEBI:28938"/>
        <dbReference type="ChEBI" id="CHEBI:32682"/>
        <dbReference type="ChEBI" id="CHEBI:57743"/>
        <dbReference type="EC" id="3.5.3.6"/>
    </reaction>
</comment>
<evidence type="ECO:0000256" key="1">
    <source>
        <dbReference type="ARBA" id="ARBA00005213"/>
    </source>
</evidence>
<evidence type="ECO:0000313" key="5">
    <source>
        <dbReference type="Proteomes" id="UP001596425"/>
    </source>
</evidence>
<evidence type="ECO:0000313" key="4">
    <source>
        <dbReference type="EMBL" id="MFC6632540.1"/>
    </source>
</evidence>
<accession>A0ABW1YIL4</accession>
<dbReference type="SUPFAM" id="SSF55909">
    <property type="entry name" value="Pentein"/>
    <property type="match status" value="1"/>
</dbReference>
<protein>
    <recommendedName>
        <fullName evidence="2">arginine deiminase</fullName>
        <ecNumber evidence="2">3.5.3.6</ecNumber>
    </recommendedName>
</protein>
<sequence>MSKFTFKHRKDGGNTPALQRWGIDSEYGVLTDLLVGPIDHYTWQTGNAAARRSLRLGRQFDFDVARRQHSEMLDAYREAGVTTHLLPADENLPYQLYARDSSVMTPWGPIVTQMYSPWRRGEWLDVLKTYRALDIPIYDVITAGSLEGGDFMVLEPGVILCGYSGERTSPQGFAQMKQWIEAEGWEVKGYQFDPYFLHLDVLVAALAEKLVAVCVDAVEPELMQWFKSRNFEIIDISYPQVMELGVNVVALGDERVMLPSDNTELKQKCLAQGLKVIDPDISMITAGGGGVHCMCQPLARQAV</sequence>
<comment type="pathway">
    <text evidence="1">Amino-acid degradation; L-arginine degradation via ADI pathway; carbamoyl phosphate from L-arginine: step 1/2.</text>
</comment>
<dbReference type="PANTHER" id="PTHR47271">
    <property type="entry name" value="ARGININE DEIMINASE"/>
    <property type="match status" value="1"/>
</dbReference>
<dbReference type="EC" id="3.5.3.6" evidence="2"/>
<organism evidence="4 5">
    <name type="scientific">Microbulbifer taiwanensis</name>
    <dbReference type="NCBI Taxonomy" id="986746"/>
    <lineage>
        <taxon>Bacteria</taxon>
        <taxon>Pseudomonadati</taxon>
        <taxon>Pseudomonadota</taxon>
        <taxon>Gammaproteobacteria</taxon>
        <taxon>Cellvibrionales</taxon>
        <taxon>Microbulbiferaceae</taxon>
        <taxon>Microbulbifer</taxon>
    </lineage>
</organism>
<evidence type="ECO:0000256" key="3">
    <source>
        <dbReference type="ARBA" id="ARBA00049429"/>
    </source>
</evidence>
<dbReference type="PANTHER" id="PTHR47271:SF2">
    <property type="entry name" value="ARGININE DEIMINASE"/>
    <property type="match status" value="1"/>
</dbReference>
<proteinExistence type="predicted"/>
<dbReference type="EMBL" id="JBHSVR010000001">
    <property type="protein sequence ID" value="MFC6632540.1"/>
    <property type="molecule type" value="Genomic_DNA"/>
</dbReference>
<reference evidence="5" key="1">
    <citation type="journal article" date="2019" name="Int. J. Syst. Evol. Microbiol.">
        <title>The Global Catalogue of Microorganisms (GCM) 10K type strain sequencing project: providing services to taxonomists for standard genome sequencing and annotation.</title>
        <authorList>
            <consortium name="The Broad Institute Genomics Platform"/>
            <consortium name="The Broad Institute Genome Sequencing Center for Infectious Disease"/>
            <person name="Wu L."/>
            <person name="Ma J."/>
        </authorList>
    </citation>
    <scope>NUCLEOTIDE SEQUENCE [LARGE SCALE GENOMIC DNA]</scope>
    <source>
        <strain evidence="5">CGMCC 1.13718</strain>
    </source>
</reference>